<keyword evidence="3" id="KW-0902">Two-component regulatory system</keyword>
<name>A0A840AGE9_9PROT</name>
<evidence type="ECO:0000256" key="1">
    <source>
        <dbReference type="ARBA" id="ARBA00022741"/>
    </source>
</evidence>
<dbReference type="PANTHER" id="PTHR31862:SF1">
    <property type="entry name" value="UPF0261 DOMAIN PROTEIN (AFU_ORTHOLOGUE AFUA_1G10120)"/>
    <property type="match status" value="1"/>
</dbReference>
<dbReference type="Pfam" id="PF00158">
    <property type="entry name" value="Sigma54_activat"/>
    <property type="match status" value="1"/>
</dbReference>
<keyword evidence="2" id="KW-0067">ATP-binding</keyword>
<dbReference type="Gene3D" id="1.10.10.60">
    <property type="entry name" value="Homeodomain-like"/>
    <property type="match status" value="1"/>
</dbReference>
<dbReference type="InterPro" id="IPR058031">
    <property type="entry name" value="AAA_lid_NorR"/>
</dbReference>
<evidence type="ECO:0000256" key="3">
    <source>
        <dbReference type="ARBA" id="ARBA00023012"/>
    </source>
</evidence>
<dbReference type="Gene3D" id="3.40.50.300">
    <property type="entry name" value="P-loop containing nucleotide triphosphate hydrolases"/>
    <property type="match status" value="1"/>
</dbReference>
<evidence type="ECO:0000256" key="4">
    <source>
        <dbReference type="ARBA" id="ARBA00023015"/>
    </source>
</evidence>
<dbReference type="InterPro" id="IPR027417">
    <property type="entry name" value="P-loop_NTPase"/>
</dbReference>
<dbReference type="GO" id="GO:0006355">
    <property type="term" value="P:regulation of DNA-templated transcription"/>
    <property type="evidence" value="ECO:0007669"/>
    <property type="project" value="InterPro"/>
</dbReference>
<dbReference type="RefSeq" id="WP_184386191.1">
    <property type="nucleotide sequence ID" value="NZ_JACIDJ010000007.1"/>
</dbReference>
<dbReference type="InterPro" id="IPR051353">
    <property type="entry name" value="Tobamovirus_resist_UPF0261"/>
</dbReference>
<dbReference type="InterPro" id="IPR009215">
    <property type="entry name" value="TIM-br_IGPS-like"/>
</dbReference>
<dbReference type="Proteomes" id="UP000553193">
    <property type="component" value="Unassembled WGS sequence"/>
</dbReference>
<dbReference type="Gene3D" id="1.10.8.60">
    <property type="match status" value="1"/>
</dbReference>
<dbReference type="Pfam" id="PF25601">
    <property type="entry name" value="AAA_lid_14"/>
    <property type="match status" value="1"/>
</dbReference>
<dbReference type="SUPFAM" id="SSF46689">
    <property type="entry name" value="Homeodomain-like"/>
    <property type="match status" value="1"/>
</dbReference>
<dbReference type="InterPro" id="IPR002078">
    <property type="entry name" value="Sigma_54_int"/>
</dbReference>
<dbReference type="PANTHER" id="PTHR31862">
    <property type="entry name" value="UPF0261 DOMAIN PROTEIN (AFU_ORTHOLOGUE AFUA_1G10120)"/>
    <property type="match status" value="1"/>
</dbReference>
<dbReference type="GO" id="GO:0043565">
    <property type="term" value="F:sequence-specific DNA binding"/>
    <property type="evidence" value="ECO:0007669"/>
    <property type="project" value="InterPro"/>
</dbReference>
<dbReference type="GO" id="GO:0005524">
    <property type="term" value="F:ATP binding"/>
    <property type="evidence" value="ECO:0007669"/>
    <property type="project" value="InterPro"/>
</dbReference>
<sequence>MRGLKRDILVGAAIGLGMTARAAADGGADFLLVLNAGRLRVMGAPSLAAMLPIADSNPFTDSFARREILDRVRIPVFFGAAACDPRLDLPRFVAGIREAGYHGIANFPTAIHLDGALRAALEEAGLGFGREVALLAEARAQGLATLAYAKTRAEAEAMADAGVERLVLNFGWNAGGSMGVPGGVRLEDAAERARRVFAALRRRAPGLRCLVEGGPIVDAQHMLQVCDASRADGYVGGSTLDRLPLELSVMQSTSAFKTAALLRPAEAASPALPRGMVGRSAAARTLAQRVARLVATELPVVVEGEPGSGRSTVARALHAGAGRAGGPLFLDAREDIAAALSADPPRGLLGRQGLTVVIEQADALPPVLRARLSDWIERGAFARFGKPEERLPRARLVLVHPPGAQGLARALSAQRLVVPPLRDRLEDIPLITRAMLREAGRAASAVEPAALRLLMARSWPGNLRELREVLLRTLTETPGGRVTVAALEAALGPAAPPAGPETLDERAWIMDALRRHRFRRGETAAFLGIARKTLYNRMRRLGLEA</sequence>
<protein>
    <submittedName>
        <fullName evidence="7">Putative TIM-barrel enzyme</fullName>
    </submittedName>
</protein>
<dbReference type="SUPFAM" id="SSF52540">
    <property type="entry name" value="P-loop containing nucleoside triphosphate hydrolases"/>
    <property type="match status" value="1"/>
</dbReference>
<dbReference type="PRINTS" id="PR01590">
    <property type="entry name" value="HTHFIS"/>
</dbReference>
<dbReference type="InterPro" id="IPR013785">
    <property type="entry name" value="Aldolase_TIM"/>
</dbReference>
<reference evidence="7 8" key="1">
    <citation type="submission" date="2020-08" db="EMBL/GenBank/DDBJ databases">
        <title>Genomic Encyclopedia of Type Strains, Phase IV (KMG-IV): sequencing the most valuable type-strain genomes for metagenomic binning, comparative biology and taxonomic classification.</title>
        <authorList>
            <person name="Goeker M."/>
        </authorList>
    </citation>
    <scope>NUCLEOTIDE SEQUENCE [LARGE SCALE GENOMIC DNA]</scope>
    <source>
        <strain evidence="7 8">DSM 19979</strain>
    </source>
</reference>
<dbReference type="AlphaFoldDB" id="A0A840AGE9"/>
<comment type="caution">
    <text evidence="7">The sequence shown here is derived from an EMBL/GenBank/DDBJ whole genome shotgun (WGS) entry which is preliminary data.</text>
</comment>
<dbReference type="InterPro" id="IPR009057">
    <property type="entry name" value="Homeodomain-like_sf"/>
</dbReference>
<feature type="domain" description="Sigma-54 factor interaction" evidence="6">
    <location>
        <begin position="276"/>
        <end position="475"/>
    </location>
</feature>
<keyword evidence="1" id="KW-0547">Nucleotide-binding</keyword>
<dbReference type="Pfam" id="PF09370">
    <property type="entry name" value="PEP_hydrolase"/>
    <property type="match status" value="1"/>
</dbReference>
<dbReference type="PROSITE" id="PS50045">
    <property type="entry name" value="SIGMA54_INTERACT_4"/>
    <property type="match status" value="1"/>
</dbReference>
<dbReference type="InterPro" id="IPR002197">
    <property type="entry name" value="HTH_Fis"/>
</dbReference>
<dbReference type="InterPro" id="IPR015813">
    <property type="entry name" value="Pyrv/PenolPyrv_kinase-like_dom"/>
</dbReference>
<dbReference type="GO" id="GO:0000160">
    <property type="term" value="P:phosphorelay signal transduction system"/>
    <property type="evidence" value="ECO:0007669"/>
    <property type="project" value="UniProtKB-KW"/>
</dbReference>
<proteinExistence type="predicted"/>
<evidence type="ECO:0000256" key="5">
    <source>
        <dbReference type="ARBA" id="ARBA00023163"/>
    </source>
</evidence>
<dbReference type="Pfam" id="PF02954">
    <property type="entry name" value="HTH_8"/>
    <property type="match status" value="1"/>
</dbReference>
<accession>A0A840AGE9</accession>
<evidence type="ECO:0000256" key="2">
    <source>
        <dbReference type="ARBA" id="ARBA00022840"/>
    </source>
</evidence>
<dbReference type="EMBL" id="JACIDJ010000007">
    <property type="protein sequence ID" value="MBB3899962.1"/>
    <property type="molecule type" value="Genomic_DNA"/>
</dbReference>
<dbReference type="GO" id="GO:0003824">
    <property type="term" value="F:catalytic activity"/>
    <property type="evidence" value="ECO:0007669"/>
    <property type="project" value="InterPro"/>
</dbReference>
<dbReference type="SUPFAM" id="SSF51621">
    <property type="entry name" value="Phosphoenolpyruvate/pyruvate domain"/>
    <property type="match status" value="1"/>
</dbReference>
<keyword evidence="4" id="KW-0805">Transcription regulation</keyword>
<evidence type="ECO:0000313" key="7">
    <source>
        <dbReference type="EMBL" id="MBB3899962.1"/>
    </source>
</evidence>
<evidence type="ECO:0000259" key="6">
    <source>
        <dbReference type="PROSITE" id="PS50045"/>
    </source>
</evidence>
<organism evidence="7 8">
    <name type="scientific">Roseococcus suduntuyensis</name>
    <dbReference type="NCBI Taxonomy" id="455361"/>
    <lineage>
        <taxon>Bacteria</taxon>
        <taxon>Pseudomonadati</taxon>
        <taxon>Pseudomonadota</taxon>
        <taxon>Alphaproteobacteria</taxon>
        <taxon>Acetobacterales</taxon>
        <taxon>Roseomonadaceae</taxon>
        <taxon>Roseococcus</taxon>
    </lineage>
</organism>
<gene>
    <name evidence="7" type="ORF">GGQ83_003429</name>
</gene>
<keyword evidence="5" id="KW-0804">Transcription</keyword>
<evidence type="ECO:0000313" key="8">
    <source>
        <dbReference type="Proteomes" id="UP000553193"/>
    </source>
</evidence>
<dbReference type="Gene3D" id="3.20.20.70">
    <property type="entry name" value="Aldolase class I"/>
    <property type="match status" value="1"/>
</dbReference>
<keyword evidence="8" id="KW-1185">Reference proteome</keyword>